<organism evidence="1 2">
    <name type="scientific">Leptospira interrogans str. 2002000626</name>
    <dbReference type="NCBI Taxonomy" id="996803"/>
    <lineage>
        <taxon>Bacteria</taxon>
        <taxon>Pseudomonadati</taxon>
        <taxon>Spirochaetota</taxon>
        <taxon>Spirochaetia</taxon>
        <taxon>Leptospirales</taxon>
        <taxon>Leptospiraceae</taxon>
        <taxon>Leptospira</taxon>
    </lineage>
</organism>
<dbReference type="Proteomes" id="UP000012329">
    <property type="component" value="Unassembled WGS sequence"/>
</dbReference>
<name>A0A829D2C5_LEPIR</name>
<evidence type="ECO:0000313" key="2">
    <source>
        <dbReference type="Proteomes" id="UP000012329"/>
    </source>
</evidence>
<dbReference type="AlphaFoldDB" id="A0A829D2C5"/>
<comment type="caution">
    <text evidence="1">The sequence shown here is derived from an EMBL/GenBank/DDBJ whole genome shotgun (WGS) entry which is preliminary data.</text>
</comment>
<proteinExistence type="predicted"/>
<accession>A0A829D2C5</accession>
<protein>
    <submittedName>
        <fullName evidence="1">Uncharacterized protein</fullName>
    </submittedName>
</protein>
<sequence length="80" mass="9335">MTSLRSDSNFLILNSSGEVITWNFYKPLQEFGSNLEKEIHPSQWNWAISDSWASVWKKVKSPRKKTSFLKVGYITQKKNP</sequence>
<gene>
    <name evidence="1" type="ORF">LEP1GSC029_4420</name>
</gene>
<reference evidence="1 2" key="1">
    <citation type="submission" date="2013-02" db="EMBL/GenBank/DDBJ databases">
        <authorList>
            <person name="Harkins D.M."/>
            <person name="Durkin A.S."/>
            <person name="Brinkac L.M."/>
            <person name="Haft D.H."/>
            <person name="Selengut J.D."/>
            <person name="Sanka R."/>
            <person name="DePew J."/>
            <person name="Purushe J."/>
            <person name="Whelen A.C."/>
            <person name="Vinetz J.M."/>
            <person name="Sutton G.G."/>
            <person name="Nierman W.C."/>
            <person name="Fouts D.E."/>
        </authorList>
    </citation>
    <scope>NUCLEOTIDE SEQUENCE [LARGE SCALE GENOMIC DNA]</scope>
    <source>
        <strain evidence="1 2">2002000626</strain>
    </source>
</reference>
<evidence type="ECO:0000313" key="1">
    <source>
        <dbReference type="EMBL" id="EMY03085.1"/>
    </source>
</evidence>
<dbReference type="EMBL" id="AFJL02000212">
    <property type="protein sequence ID" value="EMY03085.1"/>
    <property type="molecule type" value="Genomic_DNA"/>
</dbReference>